<evidence type="ECO:0000259" key="3">
    <source>
        <dbReference type="PROSITE" id="PS50894"/>
    </source>
</evidence>
<dbReference type="GO" id="GO:0004672">
    <property type="term" value="F:protein kinase activity"/>
    <property type="evidence" value="ECO:0007669"/>
    <property type="project" value="UniProtKB-ARBA"/>
</dbReference>
<dbReference type="InterPro" id="IPR036641">
    <property type="entry name" value="HPT_dom_sf"/>
</dbReference>
<protein>
    <recommendedName>
        <fullName evidence="3">HPt domain-containing protein</fullName>
    </recommendedName>
</protein>
<organism evidence="4 5">
    <name type="scientific">Magnetospirillum moscoviense</name>
    <dbReference type="NCBI Taxonomy" id="1437059"/>
    <lineage>
        <taxon>Bacteria</taxon>
        <taxon>Pseudomonadati</taxon>
        <taxon>Pseudomonadota</taxon>
        <taxon>Alphaproteobacteria</taxon>
        <taxon>Rhodospirillales</taxon>
        <taxon>Rhodospirillaceae</taxon>
        <taxon>Magnetospirillum</taxon>
    </lineage>
</organism>
<comment type="caution">
    <text evidence="4">The sequence shown here is derived from an EMBL/GenBank/DDBJ whole genome shotgun (WGS) entry which is preliminary data.</text>
</comment>
<dbReference type="SUPFAM" id="SSF47226">
    <property type="entry name" value="Histidine-containing phosphotransfer domain, HPT domain"/>
    <property type="match status" value="1"/>
</dbReference>
<dbReference type="PROSITE" id="PS50894">
    <property type="entry name" value="HPT"/>
    <property type="match status" value="1"/>
</dbReference>
<evidence type="ECO:0000313" key="5">
    <source>
        <dbReference type="Proteomes" id="UP000078543"/>
    </source>
</evidence>
<proteinExistence type="predicted"/>
<gene>
    <name evidence="4" type="ORF">A6A05_19195</name>
</gene>
<evidence type="ECO:0000256" key="2">
    <source>
        <dbReference type="PROSITE-ProRule" id="PRU00110"/>
    </source>
</evidence>
<dbReference type="AlphaFoldDB" id="A0A178MZD8"/>
<keyword evidence="1" id="KW-0902">Two-component regulatory system</keyword>
<evidence type="ECO:0000313" key="4">
    <source>
        <dbReference type="EMBL" id="OAN63328.1"/>
    </source>
</evidence>
<dbReference type="EMBL" id="LWQU01000042">
    <property type="protein sequence ID" value="OAN63328.1"/>
    <property type="molecule type" value="Genomic_DNA"/>
</dbReference>
<dbReference type="Proteomes" id="UP000078543">
    <property type="component" value="Unassembled WGS sequence"/>
</dbReference>
<accession>A0A178MZD8</accession>
<dbReference type="InterPro" id="IPR008207">
    <property type="entry name" value="Sig_transdc_His_kin_Hpt_dom"/>
</dbReference>
<feature type="modified residue" description="Phosphohistidine" evidence="2">
    <location>
        <position position="61"/>
    </location>
</feature>
<dbReference type="RefSeq" id="WP_068497064.1">
    <property type="nucleotide sequence ID" value="NZ_LWQU01000042.1"/>
</dbReference>
<dbReference type="GO" id="GO:0000160">
    <property type="term" value="P:phosphorelay signal transduction system"/>
    <property type="evidence" value="ECO:0007669"/>
    <property type="project" value="UniProtKB-KW"/>
</dbReference>
<evidence type="ECO:0000256" key="1">
    <source>
        <dbReference type="ARBA" id="ARBA00023012"/>
    </source>
</evidence>
<reference evidence="4 5" key="1">
    <citation type="submission" date="2016-04" db="EMBL/GenBank/DDBJ databases">
        <title>Draft genome sequence of freshwater magnetotactic bacteria Magnetospirillum marisnigri SP-1 and Magnetospirillum moscoviense BB-1.</title>
        <authorList>
            <person name="Koziaeva V."/>
            <person name="Dziuba M.V."/>
            <person name="Ivanov T.M."/>
            <person name="Kuznetsov B."/>
            <person name="Grouzdev D.S."/>
        </authorList>
    </citation>
    <scope>NUCLEOTIDE SEQUENCE [LARGE SCALE GENOMIC DNA]</scope>
    <source>
        <strain evidence="4 5">BB-1</strain>
    </source>
</reference>
<keyword evidence="2" id="KW-0597">Phosphoprotein</keyword>
<sequence>MAETGEDVLDHAYLSELTEWVGTATLTDLAAKAPESFGVESDAMRAAWQQGDAAELRAAAHRLKGMASSLACCRLAQLCQFAQHDPARAMIDRDLGTRLDRELAAALDALSVRFGL</sequence>
<dbReference type="Pfam" id="PF01627">
    <property type="entry name" value="Hpt"/>
    <property type="match status" value="1"/>
</dbReference>
<dbReference type="Gene3D" id="1.20.120.160">
    <property type="entry name" value="HPT domain"/>
    <property type="match status" value="1"/>
</dbReference>
<keyword evidence="5" id="KW-1185">Reference proteome</keyword>
<name>A0A178MZD8_9PROT</name>
<feature type="domain" description="HPt" evidence="3">
    <location>
        <begin position="22"/>
        <end position="113"/>
    </location>
</feature>